<proteinExistence type="predicted"/>
<dbReference type="PhylomeDB" id="A0A022QML5"/>
<name>A0A022QML5_ERYGU</name>
<protein>
    <submittedName>
        <fullName evidence="1">Uncharacterized protein</fullName>
    </submittedName>
</protein>
<dbReference type="PANTHER" id="PTHR19923:SF0">
    <property type="entry name" value="PLEIOTROPIC REGULATOR 1"/>
    <property type="match status" value="1"/>
</dbReference>
<dbReference type="PANTHER" id="PTHR19923">
    <property type="entry name" value="WD40 REPEAT PROTEINPRL1/PRL2-RELATED"/>
    <property type="match status" value="1"/>
</dbReference>
<dbReference type="Gene3D" id="2.130.10.10">
    <property type="entry name" value="YVTN repeat-like/Quinoprotein amine dehydrogenase"/>
    <property type="match status" value="1"/>
</dbReference>
<reference evidence="1 2" key="1">
    <citation type="journal article" date="2013" name="Proc. Natl. Acad. Sci. U.S.A.">
        <title>Fine-scale variation in meiotic recombination in Mimulus inferred from population shotgun sequencing.</title>
        <authorList>
            <person name="Hellsten U."/>
            <person name="Wright K.M."/>
            <person name="Jenkins J."/>
            <person name="Shu S."/>
            <person name="Yuan Y."/>
            <person name="Wessler S.R."/>
            <person name="Schmutz J."/>
            <person name="Willis J.H."/>
            <person name="Rokhsar D.S."/>
        </authorList>
    </citation>
    <scope>NUCLEOTIDE SEQUENCE [LARGE SCALE GENOMIC DNA]</scope>
    <source>
        <strain evidence="2">cv. DUN x IM62</strain>
    </source>
</reference>
<organism evidence="1 2">
    <name type="scientific">Erythranthe guttata</name>
    <name type="common">Yellow monkey flower</name>
    <name type="synonym">Mimulus guttatus</name>
    <dbReference type="NCBI Taxonomy" id="4155"/>
    <lineage>
        <taxon>Eukaryota</taxon>
        <taxon>Viridiplantae</taxon>
        <taxon>Streptophyta</taxon>
        <taxon>Embryophyta</taxon>
        <taxon>Tracheophyta</taxon>
        <taxon>Spermatophyta</taxon>
        <taxon>Magnoliopsida</taxon>
        <taxon>eudicotyledons</taxon>
        <taxon>Gunneridae</taxon>
        <taxon>Pentapetalae</taxon>
        <taxon>asterids</taxon>
        <taxon>lamiids</taxon>
        <taxon>Lamiales</taxon>
        <taxon>Phrymaceae</taxon>
        <taxon>Erythranthe</taxon>
    </lineage>
</organism>
<keyword evidence="2" id="KW-1185">Reference proteome</keyword>
<dbReference type="eggNOG" id="KOG0285">
    <property type="taxonomic scope" value="Eukaryota"/>
</dbReference>
<accession>A0A022QML5</accession>
<evidence type="ECO:0000313" key="2">
    <source>
        <dbReference type="Proteomes" id="UP000030748"/>
    </source>
</evidence>
<dbReference type="STRING" id="4155.A0A022QML5"/>
<sequence length="70" mass="7672">MQSVDTVSRQNSIISVAAVNDEGGDNGSLWFWDWESGRNLQEAKTVVQLGLLDCEAGIYSVPFDSTHVLD</sequence>
<dbReference type="AlphaFoldDB" id="A0A022QML5"/>
<dbReference type="InterPro" id="IPR015943">
    <property type="entry name" value="WD40/YVTN_repeat-like_dom_sf"/>
</dbReference>
<dbReference type="EMBL" id="KI631268">
    <property type="protein sequence ID" value="EYU29196.1"/>
    <property type="molecule type" value="Genomic_DNA"/>
</dbReference>
<dbReference type="GO" id="GO:0000398">
    <property type="term" value="P:mRNA splicing, via spliceosome"/>
    <property type="evidence" value="ECO:0007669"/>
    <property type="project" value="InterPro"/>
</dbReference>
<evidence type="ECO:0000313" key="1">
    <source>
        <dbReference type="EMBL" id="EYU29196.1"/>
    </source>
</evidence>
<dbReference type="InterPro" id="IPR045241">
    <property type="entry name" value="Prp46/PLRG1-like"/>
</dbReference>
<dbReference type="Proteomes" id="UP000030748">
    <property type="component" value="Unassembled WGS sequence"/>
</dbReference>
<gene>
    <name evidence="1" type="ORF">MIMGU_mgv11b023931mg</name>
</gene>